<protein>
    <recommendedName>
        <fullName evidence="7">Peptide hydrolase</fullName>
        <ecNumber evidence="7">3.4.-.-</ecNumber>
    </recommendedName>
</protein>
<dbReference type="GO" id="GO:0008235">
    <property type="term" value="F:metalloexopeptidase activity"/>
    <property type="evidence" value="ECO:0007669"/>
    <property type="project" value="InterPro"/>
</dbReference>
<evidence type="ECO:0000256" key="2">
    <source>
        <dbReference type="ARBA" id="ARBA00005634"/>
    </source>
</evidence>
<evidence type="ECO:0000313" key="10">
    <source>
        <dbReference type="Proteomes" id="UP001215151"/>
    </source>
</evidence>
<dbReference type="PANTHER" id="PTHR12147">
    <property type="entry name" value="METALLOPEPTIDASE M28 FAMILY MEMBER"/>
    <property type="match status" value="1"/>
</dbReference>
<dbReference type="Proteomes" id="UP001215151">
    <property type="component" value="Unassembled WGS sequence"/>
</dbReference>
<organism evidence="9 10">
    <name type="scientific">Trametes cubensis</name>
    <dbReference type="NCBI Taxonomy" id="1111947"/>
    <lineage>
        <taxon>Eukaryota</taxon>
        <taxon>Fungi</taxon>
        <taxon>Dikarya</taxon>
        <taxon>Basidiomycota</taxon>
        <taxon>Agaricomycotina</taxon>
        <taxon>Agaricomycetes</taxon>
        <taxon>Polyporales</taxon>
        <taxon>Polyporaceae</taxon>
        <taxon>Trametes</taxon>
    </lineage>
</organism>
<dbReference type="Gene3D" id="3.40.630.10">
    <property type="entry name" value="Zn peptidases"/>
    <property type="match status" value="1"/>
</dbReference>
<keyword evidence="3 7" id="KW-0645">Protease</keyword>
<evidence type="ECO:0000256" key="4">
    <source>
        <dbReference type="ARBA" id="ARBA00022723"/>
    </source>
</evidence>
<dbReference type="EMBL" id="JAPEVG010000954">
    <property type="protein sequence ID" value="KAJ8454498.1"/>
    <property type="molecule type" value="Genomic_DNA"/>
</dbReference>
<evidence type="ECO:0000256" key="6">
    <source>
        <dbReference type="ARBA" id="ARBA00022833"/>
    </source>
</evidence>
<evidence type="ECO:0000256" key="3">
    <source>
        <dbReference type="ARBA" id="ARBA00022670"/>
    </source>
</evidence>
<keyword evidence="10" id="KW-1185">Reference proteome</keyword>
<keyword evidence="5 7" id="KW-0378">Hydrolase</keyword>
<proteinExistence type="inferred from homology"/>
<dbReference type="SUPFAM" id="SSF53187">
    <property type="entry name" value="Zn-dependent exopeptidases"/>
    <property type="match status" value="1"/>
</dbReference>
<dbReference type="GO" id="GO:0046872">
    <property type="term" value="F:metal ion binding"/>
    <property type="evidence" value="ECO:0007669"/>
    <property type="project" value="UniProtKB-KW"/>
</dbReference>
<dbReference type="InterPro" id="IPR045175">
    <property type="entry name" value="M28_fam"/>
</dbReference>
<dbReference type="EC" id="3.4.-.-" evidence="7"/>
<feature type="domain" description="Peptidase M28" evidence="8">
    <location>
        <begin position="267"/>
        <end position="454"/>
    </location>
</feature>
<dbReference type="Pfam" id="PF04389">
    <property type="entry name" value="Peptidase_M28"/>
    <property type="match status" value="1"/>
</dbReference>
<dbReference type="AlphaFoldDB" id="A0AAD7TF72"/>
<evidence type="ECO:0000259" key="8">
    <source>
        <dbReference type="Pfam" id="PF04389"/>
    </source>
</evidence>
<keyword evidence="4 7" id="KW-0479">Metal-binding</keyword>
<keyword evidence="6 7" id="KW-0862">Zinc</keyword>
<evidence type="ECO:0000256" key="1">
    <source>
        <dbReference type="ARBA" id="ARBA00001947"/>
    </source>
</evidence>
<dbReference type="GO" id="GO:0006508">
    <property type="term" value="P:proteolysis"/>
    <property type="evidence" value="ECO:0007669"/>
    <property type="project" value="UniProtKB-KW"/>
</dbReference>
<dbReference type="InterPro" id="IPR007484">
    <property type="entry name" value="Peptidase_M28"/>
</dbReference>
<comment type="caution">
    <text evidence="9">The sequence shown here is derived from an EMBL/GenBank/DDBJ whole genome shotgun (WGS) entry which is preliminary data.</text>
</comment>
<accession>A0AAD7TF72</accession>
<evidence type="ECO:0000313" key="9">
    <source>
        <dbReference type="EMBL" id="KAJ8454498.1"/>
    </source>
</evidence>
<sequence>MRFLGLAPYSLLLVSLRDLPLRDGIPTAYTECLSSSYYGTYGARRAFVLDRRCIESSFSLTQLGTMVRLHERDGENLVWLERRPVDPSLATASFDTELDHLLGNLRNLTPTDIQPGTAAPGVQVTLQSPPKEFTILHRTHDGALLSASEVALRVLDNKLPTFWRYTPLPTSPLPLVPVPPRARERLRKALATIRFNHIIAAIVNGISVHHLQNDVRYLTGEDPASTLATRHSFSEDAPRAAAWLKTQFESLGAECELKPFEEGYAPNVICKYTGSEETTETLVLGAHYDDRGSFGEVRAPGANDDGSGTAALLGIARAIARRGVVFKTNVLLCAFAGEEQGMVGSKAYAKELREQGANVTLMVQADMLAYRKPGDAPQLGLSDPALVGTPELTQILANVSAIYSPELTVGHFPYPGGSDHLSFHEQGYPAAQVYERADLIADPMYHNSGDLSDREGYDFEQIKSIAKVELATILHVAGFDWDNVDEPEQE</sequence>
<name>A0AAD7TF72_9APHY</name>
<dbReference type="PANTHER" id="PTHR12147:SF26">
    <property type="entry name" value="PEPTIDASE M28 DOMAIN-CONTAINING PROTEIN"/>
    <property type="match status" value="1"/>
</dbReference>
<gene>
    <name evidence="9" type="ORF">ONZ51_g12989</name>
</gene>
<comment type="similarity">
    <text evidence="2">Belongs to the peptidase M28 family. M28B subfamily.</text>
</comment>
<evidence type="ECO:0000256" key="5">
    <source>
        <dbReference type="ARBA" id="ARBA00022801"/>
    </source>
</evidence>
<comment type="cofactor">
    <cofactor evidence="1">
        <name>Zn(2+)</name>
        <dbReference type="ChEBI" id="CHEBI:29105"/>
    </cofactor>
</comment>
<reference evidence="9" key="1">
    <citation type="submission" date="2022-11" db="EMBL/GenBank/DDBJ databases">
        <title>Genome Sequence of Cubamyces cubensis.</title>
        <authorList>
            <person name="Buettner E."/>
        </authorList>
    </citation>
    <scope>NUCLEOTIDE SEQUENCE</scope>
    <source>
        <strain evidence="9">MPL-01</strain>
    </source>
</reference>
<evidence type="ECO:0000256" key="7">
    <source>
        <dbReference type="RuleBase" id="RU361240"/>
    </source>
</evidence>